<sequence length="321" mass="35063">MEDEAGECQGHIGLVLVQIFDCGLDDELDIQESSRGSFKLRTIPSSVGNLSQLQYLWLSGNNLNGQLPSTLKNLAKLTSLRLEDTGLTGELPFGLGNLRQLQTLYTRGNRFNGQIPSSLGNLSQLQDLELHQESLDGTIPSSVGNLSQLQYLWLSGNNLNELCNSGYRWRFTTLLVGMASSSTEEDGRPTRQAVGAAVRQLETRIELQFSPAFSGTSAREDGEDGRFKCNFNNCSPNIAEDSVNNSPPTYSRNSKFSGTIPSSVGNLSQLQYLWLSGNNLNGQLPSTLKNLAKLTSLRLEDTGLTGELPFGLGNLRQLQTL</sequence>
<name>A0A2P5EVF1_TREOI</name>
<dbReference type="Gene3D" id="3.80.10.10">
    <property type="entry name" value="Ribonuclease Inhibitor"/>
    <property type="match status" value="2"/>
</dbReference>
<reference evidence="14" key="1">
    <citation type="submission" date="2016-06" db="EMBL/GenBank/DDBJ databases">
        <title>Parallel loss of symbiosis genes in relatives of nitrogen-fixing non-legume Parasponia.</title>
        <authorList>
            <person name="Van Velzen R."/>
            <person name="Holmer R."/>
            <person name="Bu F."/>
            <person name="Rutten L."/>
            <person name="Van Zeijl A."/>
            <person name="Liu W."/>
            <person name="Santuari L."/>
            <person name="Cao Q."/>
            <person name="Sharma T."/>
            <person name="Shen D."/>
            <person name="Roswanjaya Y."/>
            <person name="Wardhani T."/>
            <person name="Kalhor M.S."/>
            <person name="Jansen J."/>
            <person name="Van den Hoogen J."/>
            <person name="Gungor B."/>
            <person name="Hartog M."/>
            <person name="Hontelez J."/>
            <person name="Verver J."/>
            <person name="Yang W.-C."/>
            <person name="Schijlen E."/>
            <person name="Repin R."/>
            <person name="Schilthuizen M."/>
            <person name="Schranz E."/>
            <person name="Heidstra R."/>
            <person name="Miyata K."/>
            <person name="Fedorova E."/>
            <person name="Kohlen W."/>
            <person name="Bisseling T."/>
            <person name="Smit S."/>
            <person name="Geurts R."/>
        </authorList>
    </citation>
    <scope>NUCLEOTIDE SEQUENCE [LARGE SCALE GENOMIC DNA]</scope>
    <source>
        <strain evidence="14">cv. RG33-2</strain>
    </source>
</reference>
<comment type="caution">
    <text evidence="13">The sequence shown here is derived from an EMBL/GenBank/DDBJ whole genome shotgun (WGS) entry which is preliminary data.</text>
</comment>
<evidence type="ECO:0000256" key="10">
    <source>
        <dbReference type="ARBA" id="ARBA00023170"/>
    </source>
</evidence>
<dbReference type="Pfam" id="PF23598">
    <property type="entry name" value="LRR_14"/>
    <property type="match status" value="1"/>
</dbReference>
<dbReference type="PROSITE" id="PS51450">
    <property type="entry name" value="LRR"/>
    <property type="match status" value="1"/>
</dbReference>
<dbReference type="AlphaFoldDB" id="A0A2P5EVF1"/>
<dbReference type="Proteomes" id="UP000237000">
    <property type="component" value="Unassembled WGS sequence"/>
</dbReference>
<dbReference type="PANTHER" id="PTHR27000:SF642">
    <property type="entry name" value="INACTIVE LEUCINE-RICH REPEAT RECEPTOR KINASE XIAO-RELATED"/>
    <property type="match status" value="1"/>
</dbReference>
<keyword evidence="11" id="KW-0325">Glycoprotein</keyword>
<evidence type="ECO:0000256" key="5">
    <source>
        <dbReference type="ARBA" id="ARBA00022692"/>
    </source>
</evidence>
<organism evidence="13 14">
    <name type="scientific">Trema orientale</name>
    <name type="common">Charcoal tree</name>
    <name type="synonym">Celtis orientalis</name>
    <dbReference type="NCBI Taxonomy" id="63057"/>
    <lineage>
        <taxon>Eukaryota</taxon>
        <taxon>Viridiplantae</taxon>
        <taxon>Streptophyta</taxon>
        <taxon>Embryophyta</taxon>
        <taxon>Tracheophyta</taxon>
        <taxon>Spermatophyta</taxon>
        <taxon>Magnoliopsida</taxon>
        <taxon>eudicotyledons</taxon>
        <taxon>Gunneridae</taxon>
        <taxon>Pentapetalae</taxon>
        <taxon>rosids</taxon>
        <taxon>fabids</taxon>
        <taxon>Rosales</taxon>
        <taxon>Cannabaceae</taxon>
        <taxon>Trema</taxon>
    </lineage>
</organism>
<dbReference type="GO" id="GO:0005886">
    <property type="term" value="C:plasma membrane"/>
    <property type="evidence" value="ECO:0007669"/>
    <property type="project" value="UniProtKB-SubCell"/>
</dbReference>
<evidence type="ECO:0000313" key="13">
    <source>
        <dbReference type="EMBL" id="PON89510.1"/>
    </source>
</evidence>
<evidence type="ECO:0000256" key="3">
    <source>
        <dbReference type="ARBA" id="ARBA00022475"/>
    </source>
</evidence>
<accession>A0A2P5EVF1</accession>
<keyword evidence="4" id="KW-0433">Leucine-rich repeat</keyword>
<keyword evidence="5" id="KW-0812">Transmembrane</keyword>
<evidence type="ECO:0000256" key="6">
    <source>
        <dbReference type="ARBA" id="ARBA00022729"/>
    </source>
</evidence>
<dbReference type="EMBL" id="JXTC01000093">
    <property type="protein sequence ID" value="PON89510.1"/>
    <property type="molecule type" value="Genomic_DNA"/>
</dbReference>
<dbReference type="SUPFAM" id="SSF52047">
    <property type="entry name" value="RNI-like"/>
    <property type="match status" value="1"/>
</dbReference>
<keyword evidence="6" id="KW-0732">Signal</keyword>
<dbReference type="InterPro" id="IPR003591">
    <property type="entry name" value="Leu-rich_rpt_typical-subtyp"/>
</dbReference>
<dbReference type="Pfam" id="PF00560">
    <property type="entry name" value="LRR_1"/>
    <property type="match status" value="1"/>
</dbReference>
<keyword evidence="7" id="KW-0677">Repeat</keyword>
<evidence type="ECO:0000259" key="12">
    <source>
        <dbReference type="Pfam" id="PF23598"/>
    </source>
</evidence>
<evidence type="ECO:0000256" key="7">
    <source>
        <dbReference type="ARBA" id="ARBA00022737"/>
    </source>
</evidence>
<feature type="domain" description="Disease resistance R13L4/SHOC-2-like LRR" evidence="12">
    <location>
        <begin position="45"/>
        <end position="158"/>
    </location>
</feature>
<protein>
    <submittedName>
        <fullName evidence="13">LRR domain containing protein</fullName>
    </submittedName>
</protein>
<evidence type="ECO:0000256" key="11">
    <source>
        <dbReference type="ARBA" id="ARBA00023180"/>
    </source>
</evidence>
<dbReference type="OrthoDB" id="1743210at2759"/>
<evidence type="ECO:0000256" key="2">
    <source>
        <dbReference type="ARBA" id="ARBA00004479"/>
    </source>
</evidence>
<comment type="subcellular location">
    <subcellularLocation>
        <location evidence="1">Cell membrane</location>
    </subcellularLocation>
    <subcellularLocation>
        <location evidence="2">Membrane</location>
        <topology evidence="2">Single-pass type I membrane protein</topology>
    </subcellularLocation>
</comment>
<keyword evidence="8" id="KW-1133">Transmembrane helix</keyword>
<dbReference type="InterPro" id="IPR001611">
    <property type="entry name" value="Leu-rich_rpt"/>
</dbReference>
<gene>
    <name evidence="13" type="ORF">TorRG33x02_146540</name>
</gene>
<evidence type="ECO:0000313" key="14">
    <source>
        <dbReference type="Proteomes" id="UP000237000"/>
    </source>
</evidence>
<evidence type="ECO:0000256" key="1">
    <source>
        <dbReference type="ARBA" id="ARBA00004236"/>
    </source>
</evidence>
<dbReference type="FunFam" id="3.80.10.10:FF:000041">
    <property type="entry name" value="LRR receptor-like serine/threonine-protein kinase ERECTA"/>
    <property type="match status" value="1"/>
</dbReference>
<evidence type="ECO:0000256" key="9">
    <source>
        <dbReference type="ARBA" id="ARBA00023136"/>
    </source>
</evidence>
<dbReference type="FunFam" id="3.80.10.10:FF:000383">
    <property type="entry name" value="Leucine-rich repeat receptor protein kinase EMS1"/>
    <property type="match status" value="1"/>
</dbReference>
<dbReference type="SMART" id="SM00365">
    <property type="entry name" value="LRR_SD22"/>
    <property type="match status" value="3"/>
</dbReference>
<evidence type="ECO:0000256" key="8">
    <source>
        <dbReference type="ARBA" id="ARBA00022989"/>
    </source>
</evidence>
<evidence type="ECO:0000256" key="4">
    <source>
        <dbReference type="ARBA" id="ARBA00022614"/>
    </source>
</evidence>
<dbReference type="PANTHER" id="PTHR27000">
    <property type="entry name" value="LEUCINE-RICH REPEAT RECEPTOR-LIKE PROTEIN KINASE FAMILY PROTEIN-RELATED"/>
    <property type="match status" value="1"/>
</dbReference>
<dbReference type="SMART" id="SM00369">
    <property type="entry name" value="LRR_TYP"/>
    <property type="match status" value="4"/>
</dbReference>
<keyword evidence="10" id="KW-0675">Receptor</keyword>
<dbReference type="STRING" id="63057.A0A2P5EVF1"/>
<dbReference type="InParanoid" id="A0A2P5EVF1"/>
<proteinExistence type="predicted"/>
<dbReference type="InterPro" id="IPR032675">
    <property type="entry name" value="LRR_dom_sf"/>
</dbReference>
<keyword evidence="14" id="KW-1185">Reference proteome</keyword>
<dbReference type="InterPro" id="IPR055414">
    <property type="entry name" value="LRR_R13L4/SHOC2-like"/>
</dbReference>
<keyword evidence="9" id="KW-0472">Membrane</keyword>
<keyword evidence="3" id="KW-1003">Cell membrane</keyword>